<evidence type="ECO:0000313" key="3">
    <source>
        <dbReference type="Proteomes" id="UP000316560"/>
    </source>
</evidence>
<feature type="transmembrane region" description="Helical" evidence="1">
    <location>
        <begin position="79"/>
        <end position="103"/>
    </location>
</feature>
<dbReference type="OrthoDB" id="572373at2"/>
<dbReference type="EMBL" id="VFRA01000001">
    <property type="protein sequence ID" value="TQO20088.1"/>
    <property type="molecule type" value="Genomic_DNA"/>
</dbReference>
<keyword evidence="1" id="KW-0472">Membrane</keyword>
<sequence>MTASPNRLWGTIVGAAYILVGMLGFTVTGDVDFFATEGGLFLGLFEVNVFQNVAHILIGSALLLAAFSNPRAARTVNTTVGVGFLLLGFAGLLLVGSPFNFLALNAADNVVHLGSAVILLAVGLGADKLSAA</sequence>
<reference evidence="2 3" key="1">
    <citation type="submission" date="2019-06" db="EMBL/GenBank/DDBJ databases">
        <title>Sequencing the genomes of 1000 actinobacteria strains.</title>
        <authorList>
            <person name="Klenk H.-P."/>
        </authorList>
    </citation>
    <scope>NUCLEOTIDE SEQUENCE [LARGE SCALE GENOMIC DNA]</scope>
    <source>
        <strain evidence="2 3">DSM 21947</strain>
    </source>
</reference>
<gene>
    <name evidence="2" type="ORF">FB472_1699</name>
</gene>
<dbReference type="RefSeq" id="WP_141990483.1">
    <property type="nucleotide sequence ID" value="NZ_VFRA01000001.1"/>
</dbReference>
<keyword evidence="1" id="KW-0812">Transmembrane</keyword>
<keyword evidence="3" id="KW-1185">Reference proteome</keyword>
<evidence type="ECO:0000313" key="2">
    <source>
        <dbReference type="EMBL" id="TQO20088.1"/>
    </source>
</evidence>
<dbReference type="Pfam" id="PF14325">
    <property type="entry name" value="DUF4383"/>
    <property type="match status" value="1"/>
</dbReference>
<proteinExistence type="predicted"/>
<keyword evidence="1" id="KW-1133">Transmembrane helix</keyword>
<dbReference type="Proteomes" id="UP000316560">
    <property type="component" value="Unassembled WGS sequence"/>
</dbReference>
<comment type="caution">
    <text evidence="2">The sequence shown here is derived from an EMBL/GenBank/DDBJ whole genome shotgun (WGS) entry which is preliminary data.</text>
</comment>
<protein>
    <submittedName>
        <fullName evidence="2">Uncharacterized protein DUF4383</fullName>
    </submittedName>
</protein>
<feature type="transmembrane region" description="Helical" evidence="1">
    <location>
        <begin position="7"/>
        <end position="29"/>
    </location>
</feature>
<accession>A0A8H2K760</accession>
<evidence type="ECO:0000256" key="1">
    <source>
        <dbReference type="SAM" id="Phobius"/>
    </source>
</evidence>
<feature type="transmembrane region" description="Helical" evidence="1">
    <location>
        <begin position="49"/>
        <end position="67"/>
    </location>
</feature>
<name>A0A8H2K760_9MICO</name>
<dbReference type="AlphaFoldDB" id="A0A8H2K760"/>
<organism evidence="2 3">
    <name type="scientific">Rhodoglobus vestalii</name>
    <dbReference type="NCBI Taxonomy" id="193384"/>
    <lineage>
        <taxon>Bacteria</taxon>
        <taxon>Bacillati</taxon>
        <taxon>Actinomycetota</taxon>
        <taxon>Actinomycetes</taxon>
        <taxon>Micrococcales</taxon>
        <taxon>Microbacteriaceae</taxon>
        <taxon>Rhodoglobus</taxon>
    </lineage>
</organism>